<keyword evidence="3" id="KW-1185">Reference proteome</keyword>
<keyword evidence="1" id="KW-0472">Membrane</keyword>
<keyword evidence="1" id="KW-1133">Transmembrane helix</keyword>
<organism evidence="2 3">
    <name type="scientific">Dialister invisus DSM 15470</name>
    <dbReference type="NCBI Taxonomy" id="592028"/>
    <lineage>
        <taxon>Bacteria</taxon>
        <taxon>Bacillati</taxon>
        <taxon>Bacillota</taxon>
        <taxon>Negativicutes</taxon>
        <taxon>Veillonellales</taxon>
        <taxon>Veillonellaceae</taxon>
        <taxon>Dialister</taxon>
    </lineage>
</organism>
<evidence type="ECO:0000256" key="1">
    <source>
        <dbReference type="SAM" id="Phobius"/>
    </source>
</evidence>
<sequence>MAFPIQILLLNPILYHDIKCISYIIISFFIDTVYKKMKTDACLTPVSRLF</sequence>
<keyword evidence="1" id="KW-0812">Transmembrane</keyword>
<accession>C9LR60</accession>
<evidence type="ECO:0000313" key="2">
    <source>
        <dbReference type="EMBL" id="EEW96388.1"/>
    </source>
</evidence>
<proteinExistence type="predicted"/>
<dbReference type="EMBL" id="ACIM02000001">
    <property type="protein sequence ID" value="EEW96388.1"/>
    <property type="molecule type" value="Genomic_DNA"/>
</dbReference>
<dbReference type="Proteomes" id="UP000004736">
    <property type="component" value="Unassembled WGS sequence"/>
</dbReference>
<name>C9LR60_9FIRM</name>
<protein>
    <submittedName>
        <fullName evidence="2">Uncharacterized protein</fullName>
    </submittedName>
</protein>
<comment type="caution">
    <text evidence="2">The sequence shown here is derived from an EMBL/GenBank/DDBJ whole genome shotgun (WGS) entry which is preliminary data.</text>
</comment>
<gene>
    <name evidence="2" type="ORF">GCWU000321_00327</name>
</gene>
<evidence type="ECO:0000313" key="3">
    <source>
        <dbReference type="Proteomes" id="UP000004736"/>
    </source>
</evidence>
<dbReference type="AlphaFoldDB" id="C9LR60"/>
<dbReference type="HOGENOM" id="CLU_3117217_0_0_9"/>
<feature type="transmembrane region" description="Helical" evidence="1">
    <location>
        <begin position="13"/>
        <end position="30"/>
    </location>
</feature>
<reference evidence="2" key="1">
    <citation type="submission" date="2009-09" db="EMBL/GenBank/DDBJ databases">
        <authorList>
            <person name="Weinstock G."/>
            <person name="Sodergren E."/>
            <person name="Clifton S."/>
            <person name="Fulton L."/>
            <person name="Fulton B."/>
            <person name="Courtney L."/>
            <person name="Fronick C."/>
            <person name="Harrison M."/>
            <person name="Strong C."/>
            <person name="Farmer C."/>
            <person name="Delahaunty K."/>
            <person name="Markovic C."/>
            <person name="Hall O."/>
            <person name="Minx P."/>
            <person name="Tomlinson C."/>
            <person name="Mitreva M."/>
            <person name="Nelson J."/>
            <person name="Hou S."/>
            <person name="Wollam A."/>
            <person name="Pepin K.H."/>
            <person name="Johnson M."/>
            <person name="Bhonagiri V."/>
            <person name="Nash W.E."/>
            <person name="Warren W."/>
            <person name="Chinwalla A."/>
            <person name="Mardis E.R."/>
            <person name="Wilson R.K."/>
        </authorList>
    </citation>
    <scope>NUCLEOTIDE SEQUENCE [LARGE SCALE GENOMIC DNA]</scope>
    <source>
        <strain evidence="2">DSM 15470</strain>
    </source>
</reference>